<dbReference type="EMBL" id="CP008956">
    <property type="protein sequence ID" value="QJQ02965.1"/>
    <property type="molecule type" value="Genomic_DNA"/>
</dbReference>
<name>A0A6M3ZWB6_9BURK</name>
<accession>A0A6M3ZWB6</accession>
<sequence length="259" mass="27939">MNKWDSDPFFQYPRNSVSSSEGEVLMPILYYDASQMMAFFWVDCAKAQALLSEGLEVVRFGDKTLVALAFYAYRDSSIGSYNEVGTAIACVPAGHAQPRFPLLSLMRSLDKGIVGFNVIDLPVTTAAACAAGRDIWSYPKFVTPIDFSLQAGRFQGVVRDPDGADPICTLSGAVGAGVGAPLINLILYSRHRDTMLRTLVNIRARGRMCLPGSVRLQIGAGAHRMAANLRALGLQDARPAFLASTHGLQLRLNSGAVLP</sequence>
<evidence type="ECO:0000313" key="1">
    <source>
        <dbReference type="EMBL" id="QJQ02965.1"/>
    </source>
</evidence>
<dbReference type="Gene3D" id="2.40.400.10">
    <property type="entry name" value="Acetoacetate decarboxylase-like"/>
    <property type="match status" value="1"/>
</dbReference>
<evidence type="ECO:0000313" key="2">
    <source>
        <dbReference type="Proteomes" id="UP000501648"/>
    </source>
</evidence>
<dbReference type="Proteomes" id="UP000501648">
    <property type="component" value="Chromosome"/>
</dbReference>
<dbReference type="InterPro" id="IPR023375">
    <property type="entry name" value="ADC_dom_sf"/>
</dbReference>
<organism evidence="1 2">
    <name type="scientific">Herbaspirillum rubrisubalbicans Os34</name>
    <dbReference type="NCBI Taxonomy" id="1235827"/>
    <lineage>
        <taxon>Bacteria</taxon>
        <taxon>Pseudomonadati</taxon>
        <taxon>Pseudomonadota</taxon>
        <taxon>Betaproteobacteria</taxon>
        <taxon>Burkholderiales</taxon>
        <taxon>Oxalobacteraceae</taxon>
        <taxon>Herbaspirillum</taxon>
    </lineage>
</organism>
<gene>
    <name evidence="1" type="ORF">C798_22880</name>
</gene>
<dbReference type="AlphaFoldDB" id="A0A6M3ZWB6"/>
<protein>
    <recommendedName>
        <fullName evidence="3">Acetoacetate decarboxylase</fullName>
    </recommendedName>
</protein>
<evidence type="ECO:0008006" key="3">
    <source>
        <dbReference type="Google" id="ProtNLM"/>
    </source>
</evidence>
<reference evidence="1 2" key="1">
    <citation type="journal article" date="2012" name="J. Bacteriol.">
        <title>Genome sequence of the pathogenic Herbaspirillum seropedicae strain Os34, isolated from rice roots.</title>
        <authorList>
            <person name="Ye W."/>
            <person name="Ye S."/>
            <person name="Liu J."/>
            <person name="Chang S."/>
            <person name="Chen M."/>
            <person name="Zhu B."/>
            <person name="Guo L."/>
            <person name="An Q."/>
        </authorList>
    </citation>
    <scope>NUCLEOTIDE SEQUENCE [LARGE SCALE GENOMIC DNA]</scope>
    <source>
        <strain evidence="1 2">Os34</strain>
    </source>
</reference>
<dbReference type="RefSeq" id="WP_017452555.1">
    <property type="nucleotide sequence ID" value="NZ_CP008956.1"/>
</dbReference>
<dbReference type="Pfam" id="PF06314">
    <property type="entry name" value="ADC"/>
    <property type="match status" value="1"/>
</dbReference>
<dbReference type="GO" id="GO:0016829">
    <property type="term" value="F:lyase activity"/>
    <property type="evidence" value="ECO:0007669"/>
    <property type="project" value="InterPro"/>
</dbReference>
<proteinExistence type="predicted"/>
<dbReference type="SUPFAM" id="SSF160104">
    <property type="entry name" value="Acetoacetate decarboxylase-like"/>
    <property type="match status" value="1"/>
</dbReference>
<dbReference type="InterPro" id="IPR010451">
    <property type="entry name" value="Acetoacetate_decarboxylase"/>
</dbReference>